<dbReference type="KEGG" id="oxy:HCG48_01635"/>
<accession>A0A6H1TTA2</accession>
<organism evidence="5 6">
    <name type="scientific">Oxynema aestuarii AP17</name>
    <dbReference type="NCBI Taxonomy" id="2064643"/>
    <lineage>
        <taxon>Bacteria</taxon>
        <taxon>Bacillati</taxon>
        <taxon>Cyanobacteriota</taxon>
        <taxon>Cyanophyceae</taxon>
        <taxon>Oscillatoriophycideae</taxon>
        <taxon>Oscillatoriales</taxon>
        <taxon>Oscillatoriaceae</taxon>
        <taxon>Oxynema</taxon>
        <taxon>Oxynema aestuarii</taxon>
    </lineage>
</organism>
<keyword evidence="3" id="KW-0234">DNA repair</keyword>
<keyword evidence="2" id="KW-0347">Helicase</keyword>
<evidence type="ECO:0000256" key="1">
    <source>
        <dbReference type="ARBA" id="ARBA00022763"/>
    </source>
</evidence>
<feature type="domain" description="PD-(D/E)XK endonuclease-like" evidence="4">
    <location>
        <begin position="10"/>
        <end position="254"/>
    </location>
</feature>
<evidence type="ECO:0000313" key="5">
    <source>
        <dbReference type="EMBL" id="QIZ69446.1"/>
    </source>
</evidence>
<evidence type="ECO:0000256" key="3">
    <source>
        <dbReference type="ARBA" id="ARBA00023204"/>
    </source>
</evidence>
<evidence type="ECO:0000313" key="6">
    <source>
        <dbReference type="Proteomes" id="UP000500857"/>
    </source>
</evidence>
<dbReference type="Pfam" id="PF12705">
    <property type="entry name" value="PDDEXK_1"/>
    <property type="match status" value="1"/>
</dbReference>
<keyword evidence="2" id="KW-0547">Nucleotide-binding</keyword>
<sequence>MIYSAPANIRLSQGKLNILETCARKFKLSYLDNLSSPISPKQKERMEWGRQFHLLMQQRELGLPVEVVLAGNPEMQQCYEALIDAVPDILNSNNMEERSLFREAEHSRVLSLDRCEIVVIYDLLVEQEDRAQIFDWKTYPLAKDRSHLQNNWQTRLYPFVLAETSDYQPEQISMTYWFVQSVAGSNRKSDRQMTPQKLFFQYDRRQHEQTRQDLDRRVAELTEWLENYSSESSFPKVAEDSKVCQFCPFARRCDREELGDRGLSASEMSGDLEDISATSIWEEEINDDF</sequence>
<keyword evidence="2" id="KW-0378">Hydrolase</keyword>
<dbReference type="InterPro" id="IPR011604">
    <property type="entry name" value="PDDEXK-like_dom_sf"/>
</dbReference>
<dbReference type="EMBL" id="CP051167">
    <property type="protein sequence ID" value="QIZ69446.1"/>
    <property type="molecule type" value="Genomic_DNA"/>
</dbReference>
<evidence type="ECO:0000259" key="4">
    <source>
        <dbReference type="Pfam" id="PF12705"/>
    </source>
</evidence>
<dbReference type="InterPro" id="IPR038726">
    <property type="entry name" value="PDDEXK_AddAB-type"/>
</dbReference>
<dbReference type="Gene3D" id="3.90.320.10">
    <property type="match status" value="1"/>
</dbReference>
<reference evidence="5 6" key="1">
    <citation type="submission" date="2020-04" db="EMBL/GenBank/DDBJ databases">
        <authorList>
            <person name="Basu S."/>
            <person name="Maruthanayagam V."/>
            <person name="Chakraborty S."/>
            <person name="Pramanik A."/>
            <person name="Mukherjee J."/>
            <person name="Brink B."/>
        </authorList>
    </citation>
    <scope>NUCLEOTIDE SEQUENCE [LARGE SCALE GENOMIC DNA]</scope>
    <source>
        <strain evidence="5 6">AP17</strain>
    </source>
</reference>
<protein>
    <submittedName>
        <fullName evidence="5">PD-(D/E)XK nuclease family protein</fullName>
    </submittedName>
</protein>
<name>A0A6H1TTA2_9CYAN</name>
<dbReference type="AlphaFoldDB" id="A0A6H1TTA2"/>
<proteinExistence type="predicted"/>
<gene>
    <name evidence="5" type="ORF">HCG48_01635</name>
</gene>
<evidence type="ECO:0000256" key="2">
    <source>
        <dbReference type="ARBA" id="ARBA00022806"/>
    </source>
</evidence>
<dbReference type="GO" id="GO:0004386">
    <property type="term" value="F:helicase activity"/>
    <property type="evidence" value="ECO:0007669"/>
    <property type="project" value="UniProtKB-KW"/>
</dbReference>
<dbReference type="RefSeq" id="WP_168567603.1">
    <property type="nucleotide sequence ID" value="NZ_CP051167.1"/>
</dbReference>
<keyword evidence="1" id="KW-0227">DNA damage</keyword>
<keyword evidence="6" id="KW-1185">Reference proteome</keyword>
<keyword evidence="2" id="KW-0067">ATP-binding</keyword>
<dbReference type="Proteomes" id="UP000500857">
    <property type="component" value="Chromosome"/>
</dbReference>
<dbReference type="GO" id="GO:0006281">
    <property type="term" value="P:DNA repair"/>
    <property type="evidence" value="ECO:0007669"/>
    <property type="project" value="UniProtKB-KW"/>
</dbReference>